<dbReference type="Pfam" id="PF11127">
    <property type="entry name" value="YgaP-like_TM"/>
    <property type="match status" value="1"/>
</dbReference>
<evidence type="ECO:0000256" key="1">
    <source>
        <dbReference type="SAM" id="Phobius"/>
    </source>
</evidence>
<keyword evidence="1" id="KW-1133">Transmembrane helix</keyword>
<organism evidence="3 4">
    <name type="scientific">Maribacter chungangensis</name>
    <dbReference type="NCBI Taxonomy" id="1069117"/>
    <lineage>
        <taxon>Bacteria</taxon>
        <taxon>Pseudomonadati</taxon>
        <taxon>Bacteroidota</taxon>
        <taxon>Flavobacteriia</taxon>
        <taxon>Flavobacteriales</taxon>
        <taxon>Flavobacteriaceae</taxon>
        <taxon>Maribacter</taxon>
    </lineage>
</organism>
<feature type="transmembrane region" description="Helical" evidence="1">
    <location>
        <begin position="35"/>
        <end position="59"/>
    </location>
</feature>
<gene>
    <name evidence="3" type="ORF">ACFQZJ_04725</name>
</gene>
<evidence type="ECO:0000313" key="3">
    <source>
        <dbReference type="EMBL" id="MFD0796754.1"/>
    </source>
</evidence>
<dbReference type="RefSeq" id="WP_379932664.1">
    <property type="nucleotide sequence ID" value="NZ_JBHTHY010000003.1"/>
</dbReference>
<keyword evidence="4" id="KW-1185">Reference proteome</keyword>
<evidence type="ECO:0000259" key="2">
    <source>
        <dbReference type="Pfam" id="PF11127"/>
    </source>
</evidence>
<feature type="domain" description="Inner membrane protein YgaP-like transmembrane" evidence="2">
    <location>
        <begin position="1"/>
        <end position="65"/>
    </location>
</feature>
<accession>A0ABW3B2D9</accession>
<proteinExistence type="predicted"/>
<sequence>MKKNMGVLDRTIRTIIAIIGGFMVYLGMVEGSSSFVLIAVAGIFVLTSIVGFCPLYGIFGVTTHNLE</sequence>
<comment type="caution">
    <text evidence="3">The sequence shown here is derived from an EMBL/GenBank/DDBJ whole genome shotgun (WGS) entry which is preliminary data.</text>
</comment>
<dbReference type="EMBL" id="JBHTHY010000003">
    <property type="protein sequence ID" value="MFD0796754.1"/>
    <property type="molecule type" value="Genomic_DNA"/>
</dbReference>
<dbReference type="InterPro" id="IPR021309">
    <property type="entry name" value="YgaP-like_TM"/>
</dbReference>
<evidence type="ECO:0000313" key="4">
    <source>
        <dbReference type="Proteomes" id="UP001597012"/>
    </source>
</evidence>
<keyword evidence="1" id="KW-0812">Transmembrane</keyword>
<feature type="transmembrane region" description="Helical" evidence="1">
    <location>
        <begin position="12"/>
        <end position="29"/>
    </location>
</feature>
<name>A0ABW3B2D9_9FLAO</name>
<dbReference type="Proteomes" id="UP001597012">
    <property type="component" value="Unassembled WGS sequence"/>
</dbReference>
<reference evidence="4" key="1">
    <citation type="journal article" date="2019" name="Int. J. Syst. Evol. Microbiol.">
        <title>The Global Catalogue of Microorganisms (GCM) 10K type strain sequencing project: providing services to taxonomists for standard genome sequencing and annotation.</title>
        <authorList>
            <consortium name="The Broad Institute Genomics Platform"/>
            <consortium name="The Broad Institute Genome Sequencing Center for Infectious Disease"/>
            <person name="Wu L."/>
            <person name="Ma J."/>
        </authorList>
    </citation>
    <scope>NUCLEOTIDE SEQUENCE [LARGE SCALE GENOMIC DNA]</scope>
    <source>
        <strain evidence="4">CCUG 61948</strain>
    </source>
</reference>
<protein>
    <submittedName>
        <fullName evidence="3">DUF2892 domain-containing protein</fullName>
    </submittedName>
</protein>
<keyword evidence="1" id="KW-0472">Membrane</keyword>